<feature type="transmembrane region" description="Helical" evidence="1">
    <location>
        <begin position="107"/>
        <end position="129"/>
    </location>
</feature>
<evidence type="ECO:0000256" key="1">
    <source>
        <dbReference type="SAM" id="Phobius"/>
    </source>
</evidence>
<dbReference type="InterPro" id="IPR045501">
    <property type="entry name" value="DUF6490"/>
</dbReference>
<feature type="transmembrane region" description="Helical" evidence="1">
    <location>
        <begin position="41"/>
        <end position="62"/>
    </location>
</feature>
<protein>
    <submittedName>
        <fullName evidence="2">Uncharacterized protein</fullName>
    </submittedName>
</protein>
<dbReference type="Proteomes" id="UP001341281">
    <property type="component" value="Chromosome 06"/>
</dbReference>
<name>A0AAQ3U1S3_PASNO</name>
<proteinExistence type="predicted"/>
<organism evidence="2 3">
    <name type="scientific">Paspalum notatum var. saurae</name>
    <dbReference type="NCBI Taxonomy" id="547442"/>
    <lineage>
        <taxon>Eukaryota</taxon>
        <taxon>Viridiplantae</taxon>
        <taxon>Streptophyta</taxon>
        <taxon>Embryophyta</taxon>
        <taxon>Tracheophyta</taxon>
        <taxon>Spermatophyta</taxon>
        <taxon>Magnoliopsida</taxon>
        <taxon>Liliopsida</taxon>
        <taxon>Poales</taxon>
        <taxon>Poaceae</taxon>
        <taxon>PACMAD clade</taxon>
        <taxon>Panicoideae</taxon>
        <taxon>Andropogonodae</taxon>
        <taxon>Paspaleae</taxon>
        <taxon>Paspalinae</taxon>
        <taxon>Paspalum</taxon>
    </lineage>
</organism>
<evidence type="ECO:0000313" key="2">
    <source>
        <dbReference type="EMBL" id="WVZ82584.1"/>
    </source>
</evidence>
<evidence type="ECO:0000313" key="3">
    <source>
        <dbReference type="Proteomes" id="UP001341281"/>
    </source>
</evidence>
<gene>
    <name evidence="2" type="ORF">U9M48_029835</name>
</gene>
<keyword evidence="3" id="KW-1185">Reference proteome</keyword>
<feature type="transmembrane region" description="Helical" evidence="1">
    <location>
        <begin position="83"/>
        <end position="101"/>
    </location>
</feature>
<dbReference type="PANTHER" id="PTHR46610">
    <property type="entry name" value="OS05G0181300 PROTEIN"/>
    <property type="match status" value="1"/>
</dbReference>
<dbReference type="AlphaFoldDB" id="A0AAQ3U1S3"/>
<keyword evidence="1" id="KW-0472">Membrane</keyword>
<reference evidence="2 3" key="1">
    <citation type="submission" date="2024-02" db="EMBL/GenBank/DDBJ databases">
        <title>High-quality chromosome-scale genome assembly of Pensacola bahiagrass (Paspalum notatum Flugge var. saurae).</title>
        <authorList>
            <person name="Vega J.M."/>
            <person name="Podio M."/>
            <person name="Orjuela J."/>
            <person name="Siena L.A."/>
            <person name="Pessino S.C."/>
            <person name="Combes M.C."/>
            <person name="Mariac C."/>
            <person name="Albertini E."/>
            <person name="Pupilli F."/>
            <person name="Ortiz J.P.A."/>
            <person name="Leblanc O."/>
        </authorList>
    </citation>
    <scope>NUCLEOTIDE SEQUENCE [LARGE SCALE GENOMIC DNA]</scope>
    <source>
        <strain evidence="2">R1</strain>
        <tissue evidence="2">Leaf</tissue>
    </source>
</reference>
<keyword evidence="1" id="KW-0812">Transmembrane</keyword>
<dbReference type="PANTHER" id="PTHR46610:SF8">
    <property type="entry name" value="OS06G0147000 PROTEIN"/>
    <property type="match status" value="1"/>
</dbReference>
<dbReference type="Pfam" id="PF20100">
    <property type="entry name" value="DUF6490"/>
    <property type="match status" value="1"/>
</dbReference>
<dbReference type="EMBL" id="CP144750">
    <property type="protein sequence ID" value="WVZ82584.1"/>
    <property type="molecule type" value="Genomic_DNA"/>
</dbReference>
<accession>A0AAQ3U1S3</accession>
<sequence>MDRVAADGGAGGSRMLAKLGVGVLTCNSAAAAYRSRRDPGAVAFVALAYAALLLLLYFLGRFERTRPGDDDGDRGRGRAKSKASVWALSTLLTAMFAARVAPLMPPAVGVGVWAVAAATAVGGFWALFVN</sequence>
<keyword evidence="1" id="KW-1133">Transmembrane helix</keyword>